<dbReference type="AlphaFoldDB" id="F8C5P2"/>
<evidence type="ECO:0000256" key="2">
    <source>
        <dbReference type="ARBA" id="ARBA00022741"/>
    </source>
</evidence>
<reference evidence="5 6" key="1">
    <citation type="journal article" date="2013" name="Genome Announc.">
        <title>Complete genome sequence of the hyperthermophilic sulfate-reducing bacterium Thermodesulfobacterium geofontis OPF15T.</title>
        <authorList>
            <person name="Elkins J.G."/>
            <person name="Hamilton-Brehm S.D."/>
            <person name="Lucas S."/>
            <person name="Han J."/>
            <person name="Lapidus A."/>
            <person name="Cheng J.F."/>
            <person name="Goodwin L.A."/>
            <person name="Pitluck S."/>
            <person name="Peters L."/>
            <person name="Mikhailova N."/>
            <person name="Davenport K.W."/>
            <person name="Detter J.C."/>
            <person name="Han C.S."/>
            <person name="Tapia R."/>
            <person name="Land M.L."/>
            <person name="Hauser L."/>
            <person name="Kyrpides N.C."/>
            <person name="Ivanova N.N."/>
            <person name="Pagani I."/>
            <person name="Bruce D."/>
            <person name="Woyke T."/>
            <person name="Cottingham R.W."/>
        </authorList>
    </citation>
    <scope>NUCLEOTIDE SEQUENCE [LARGE SCALE GENOMIC DNA]</scope>
    <source>
        <strain evidence="5 6">OPF15</strain>
    </source>
</reference>
<keyword evidence="5" id="KW-0378">Hydrolase</keyword>
<dbReference type="InterPro" id="IPR003439">
    <property type="entry name" value="ABC_transporter-like_ATP-bd"/>
</dbReference>
<dbReference type="InterPro" id="IPR027417">
    <property type="entry name" value="P-loop_NTPase"/>
</dbReference>
<dbReference type="InterPro" id="IPR050093">
    <property type="entry name" value="ABC_SmlMolc_Importer"/>
</dbReference>
<dbReference type="PATRIC" id="fig|795359.3.peg.941"/>
<dbReference type="RefSeq" id="WP_013909726.1">
    <property type="nucleotide sequence ID" value="NC_015682.1"/>
</dbReference>
<evidence type="ECO:0000313" key="6">
    <source>
        <dbReference type="Proteomes" id="UP000006583"/>
    </source>
</evidence>
<dbReference type="eggNOG" id="COG3842">
    <property type="taxonomic scope" value="Bacteria"/>
</dbReference>
<dbReference type="EMBL" id="CP002829">
    <property type="protein sequence ID" value="AEH23028.1"/>
    <property type="molecule type" value="Genomic_DNA"/>
</dbReference>
<evidence type="ECO:0000313" key="5">
    <source>
        <dbReference type="EMBL" id="AEH23028.1"/>
    </source>
</evidence>
<dbReference type="Gene3D" id="3.40.50.300">
    <property type="entry name" value="P-loop containing nucleotide triphosphate hydrolases"/>
    <property type="match status" value="1"/>
</dbReference>
<dbReference type="GO" id="GO:0016887">
    <property type="term" value="F:ATP hydrolysis activity"/>
    <property type="evidence" value="ECO:0007669"/>
    <property type="project" value="InterPro"/>
</dbReference>
<dbReference type="SMART" id="SM00382">
    <property type="entry name" value="AAA"/>
    <property type="match status" value="1"/>
</dbReference>
<gene>
    <name evidence="5" type="ordered locus">TOPB45_0931</name>
</gene>
<sequence length="224" mass="25033">MLEVKNISKSFVNRKVLKNVTLEVKKSEIMVILGLNGSGKSTLLKIISGIIKPDEGKIIIDGQDVTMLPPECRKVGYVPQSPALFNHLSVKDNIMYSLKNRRGCEKTAEKIIKMLGLKDYLQFKPQQLSGGYKSRVSLARALVSEPSVLLMDEPLKEFDAPTKKKLLPEFYKVIKSINIPVLYVTHDVYEAELIGERFAVVTDGELIHLASASEALEFMKGKIL</sequence>
<dbReference type="PROSITE" id="PS50893">
    <property type="entry name" value="ABC_TRANSPORTER_2"/>
    <property type="match status" value="1"/>
</dbReference>
<organism evidence="5 6">
    <name type="scientific">Thermodesulfobacterium geofontis (strain OPF15)</name>
    <dbReference type="NCBI Taxonomy" id="795359"/>
    <lineage>
        <taxon>Bacteria</taxon>
        <taxon>Pseudomonadati</taxon>
        <taxon>Thermodesulfobacteriota</taxon>
        <taxon>Thermodesulfobacteria</taxon>
        <taxon>Thermodesulfobacteriales</taxon>
        <taxon>Thermodesulfobacteriaceae</taxon>
        <taxon>Thermodesulfobacterium</taxon>
    </lineage>
</organism>
<name>F8C5P2_THEGP</name>
<evidence type="ECO:0000256" key="3">
    <source>
        <dbReference type="ARBA" id="ARBA00022840"/>
    </source>
</evidence>
<dbReference type="Proteomes" id="UP000006583">
    <property type="component" value="Chromosome"/>
</dbReference>
<keyword evidence="3" id="KW-0067">ATP-binding</keyword>
<protein>
    <submittedName>
        <fullName evidence="5">Fe(3+)-transporting ATPase</fullName>
        <ecNumber evidence="5">3.6.3.30</ecNumber>
    </submittedName>
</protein>
<dbReference type="GO" id="GO:0005524">
    <property type="term" value="F:ATP binding"/>
    <property type="evidence" value="ECO:0007669"/>
    <property type="project" value="UniProtKB-KW"/>
</dbReference>
<dbReference type="SUPFAM" id="SSF52540">
    <property type="entry name" value="P-loop containing nucleoside triphosphate hydrolases"/>
    <property type="match status" value="1"/>
</dbReference>
<feature type="domain" description="ABC transporter" evidence="4">
    <location>
        <begin position="2"/>
        <end position="223"/>
    </location>
</feature>
<dbReference type="KEGG" id="top:TOPB45_0931"/>
<keyword evidence="2" id="KW-0547">Nucleotide-binding</keyword>
<evidence type="ECO:0000256" key="1">
    <source>
        <dbReference type="ARBA" id="ARBA00022448"/>
    </source>
</evidence>
<dbReference type="STRING" id="795359.TOPB45_0931"/>
<dbReference type="InterPro" id="IPR003593">
    <property type="entry name" value="AAA+_ATPase"/>
</dbReference>
<dbReference type="PANTHER" id="PTHR42781">
    <property type="entry name" value="SPERMIDINE/PUTRESCINE IMPORT ATP-BINDING PROTEIN POTA"/>
    <property type="match status" value="1"/>
</dbReference>
<keyword evidence="1" id="KW-0813">Transport</keyword>
<dbReference type="Pfam" id="PF00005">
    <property type="entry name" value="ABC_tran"/>
    <property type="match status" value="1"/>
</dbReference>
<evidence type="ECO:0000259" key="4">
    <source>
        <dbReference type="PROSITE" id="PS50893"/>
    </source>
</evidence>
<proteinExistence type="predicted"/>
<keyword evidence="6" id="KW-1185">Reference proteome</keyword>
<dbReference type="EC" id="3.6.3.30" evidence="5"/>
<dbReference type="HOGENOM" id="CLU_000604_1_22_0"/>
<accession>F8C5P2</accession>
<dbReference type="PANTHER" id="PTHR42781:SF4">
    <property type="entry name" value="SPERMIDINE_PUTRESCINE IMPORT ATP-BINDING PROTEIN POTA"/>
    <property type="match status" value="1"/>
</dbReference>
<dbReference type="OrthoDB" id="9802264at2"/>